<dbReference type="GO" id="GO:0140096">
    <property type="term" value="F:catalytic activity, acting on a protein"/>
    <property type="evidence" value="ECO:0007669"/>
    <property type="project" value="UniProtKB-ARBA"/>
</dbReference>
<dbReference type="GeneID" id="38122600"/>
<dbReference type="GO" id="GO:0005737">
    <property type="term" value="C:cytoplasm"/>
    <property type="evidence" value="ECO:0007669"/>
    <property type="project" value="TreeGrafter"/>
</dbReference>
<dbReference type="InterPro" id="IPR052449">
    <property type="entry name" value="STYX-Interacting_Phosphatase"/>
</dbReference>
<dbReference type="PANTHER" id="PTHR46588">
    <property type="entry name" value="SERINE/THREONINE/TYROSINE-INTERACTING PROTEIN"/>
    <property type="match status" value="1"/>
</dbReference>
<proteinExistence type="inferred from homology"/>
<dbReference type="InterPro" id="IPR029021">
    <property type="entry name" value="Prot-tyrosine_phosphatase-like"/>
</dbReference>
<dbReference type="STRING" id="41047.A0A397FWK9"/>
<dbReference type="InterPro" id="IPR000387">
    <property type="entry name" value="Tyr_Pase_dom"/>
</dbReference>
<dbReference type="SUPFAM" id="SSF52799">
    <property type="entry name" value="(Phosphotyrosine protein) phosphatases II"/>
    <property type="match status" value="1"/>
</dbReference>
<name>A0A397FWK9_ASPTH</name>
<evidence type="ECO:0000256" key="1">
    <source>
        <dbReference type="ARBA" id="ARBA00009649"/>
    </source>
</evidence>
<dbReference type="OrthoDB" id="10252009at2759"/>
<dbReference type="Gene3D" id="3.90.190.10">
    <property type="entry name" value="Protein tyrosine phosphatase superfamily"/>
    <property type="match status" value="1"/>
</dbReference>
<dbReference type="VEuPathDB" id="FungiDB:CDV56_100626"/>
<dbReference type="GO" id="GO:0005654">
    <property type="term" value="C:nucleoplasm"/>
    <property type="evidence" value="ECO:0007669"/>
    <property type="project" value="TreeGrafter"/>
</dbReference>
<dbReference type="InterPro" id="IPR000340">
    <property type="entry name" value="Dual-sp_phosphatase_cat-dom"/>
</dbReference>
<reference evidence="3" key="1">
    <citation type="submission" date="2018-08" db="EMBL/GenBank/DDBJ databases">
        <title>Draft genome sequence of azole-resistant Aspergillus thermomutatus (Neosartorya pseudofischeri) strain HMR AF 39, isolated from a human nasal aspirate.</title>
        <authorList>
            <person name="Parent-Michaud M."/>
            <person name="Dufresne P.J."/>
            <person name="Fournier E."/>
            <person name="Martineau C."/>
            <person name="Moreira S."/>
            <person name="Perkins V."/>
            <person name="De Repentigny L."/>
            <person name="Dufresne S.F."/>
        </authorList>
    </citation>
    <scope>NUCLEOTIDE SEQUENCE [LARGE SCALE GENOMIC DNA]</scope>
    <source>
        <strain evidence="3">HMR AF 39</strain>
    </source>
</reference>
<keyword evidence="4" id="KW-1185">Reference proteome</keyword>
<organism evidence="3 4">
    <name type="scientific">Aspergillus thermomutatus</name>
    <name type="common">Neosartorya pseudofischeri</name>
    <dbReference type="NCBI Taxonomy" id="41047"/>
    <lineage>
        <taxon>Eukaryota</taxon>
        <taxon>Fungi</taxon>
        <taxon>Dikarya</taxon>
        <taxon>Ascomycota</taxon>
        <taxon>Pezizomycotina</taxon>
        <taxon>Eurotiomycetes</taxon>
        <taxon>Eurotiomycetidae</taxon>
        <taxon>Eurotiales</taxon>
        <taxon>Aspergillaceae</taxon>
        <taxon>Aspergillus</taxon>
        <taxon>Aspergillus subgen. Fumigati</taxon>
    </lineage>
</organism>
<gene>
    <name evidence="3" type="ORF">CDV56_100626</name>
</gene>
<dbReference type="PANTHER" id="PTHR46588:SF1">
    <property type="entry name" value="SERINE_THREONINE_TYROSINE-INTERACTING PROTEIN"/>
    <property type="match status" value="1"/>
</dbReference>
<feature type="domain" description="Tyrosine specific protein phosphatases" evidence="2">
    <location>
        <begin position="164"/>
        <end position="231"/>
    </location>
</feature>
<dbReference type="Pfam" id="PF00782">
    <property type="entry name" value="DSPc"/>
    <property type="match status" value="1"/>
</dbReference>
<dbReference type="Proteomes" id="UP000215305">
    <property type="component" value="Unassembled WGS sequence"/>
</dbReference>
<evidence type="ECO:0000313" key="4">
    <source>
        <dbReference type="Proteomes" id="UP000215305"/>
    </source>
</evidence>
<dbReference type="EMBL" id="NKHU02000491">
    <property type="protein sequence ID" value="RHZ43152.1"/>
    <property type="molecule type" value="Genomic_DNA"/>
</dbReference>
<dbReference type="GO" id="GO:1990444">
    <property type="term" value="F:F-box domain binding"/>
    <property type="evidence" value="ECO:0007669"/>
    <property type="project" value="TreeGrafter"/>
</dbReference>
<dbReference type="RefSeq" id="XP_026609543.1">
    <property type="nucleotide sequence ID" value="XM_026754245.1"/>
</dbReference>
<dbReference type="AlphaFoldDB" id="A0A397FWK9"/>
<dbReference type="PROSITE" id="PS50056">
    <property type="entry name" value="TYR_PHOSPHATASE_2"/>
    <property type="match status" value="1"/>
</dbReference>
<protein>
    <recommendedName>
        <fullName evidence="2">Tyrosine specific protein phosphatases domain-containing protein</fullName>
    </recommendedName>
</protein>
<dbReference type="CDD" id="cd14498">
    <property type="entry name" value="DSP"/>
    <property type="match status" value="1"/>
</dbReference>
<comment type="similarity">
    <text evidence="1">Belongs to the protein-tyrosine phosphatase family. Non-receptor class subfamily.</text>
</comment>
<dbReference type="SMART" id="SM00195">
    <property type="entry name" value="DSPc"/>
    <property type="match status" value="1"/>
</dbReference>
<evidence type="ECO:0000259" key="2">
    <source>
        <dbReference type="PROSITE" id="PS50056"/>
    </source>
</evidence>
<dbReference type="InterPro" id="IPR020422">
    <property type="entry name" value="TYR_PHOSPHATASE_DUAL_dom"/>
</dbReference>
<accession>A0A397FWK9</accession>
<evidence type="ECO:0000313" key="3">
    <source>
        <dbReference type="EMBL" id="RHZ43152.1"/>
    </source>
</evidence>
<comment type="caution">
    <text evidence="3">The sequence shown here is derived from an EMBL/GenBank/DDBJ whole genome shotgun (WGS) entry which is preliminary data.</text>
</comment>
<dbReference type="GO" id="GO:0070372">
    <property type="term" value="P:regulation of ERK1 and ERK2 cascade"/>
    <property type="evidence" value="ECO:0007669"/>
    <property type="project" value="TreeGrafter"/>
</dbReference>
<dbReference type="GO" id="GO:0062026">
    <property type="term" value="P:negative regulation of SCF-dependent proteasomal ubiquitin-dependent catabolic process"/>
    <property type="evidence" value="ECO:0007669"/>
    <property type="project" value="TreeGrafter"/>
</dbReference>
<sequence>MTPARCNEASMSEQENSHYVRTHEYISGSAKTRMTASAPSFYDEDNSLQEVISLTSHDFQEGEFVCPGFFQMINPENFVHRVMAPDWDYMMRRQAQAILPFLYLGPVSCLKDKAWLAQEGFTLLLAIRNKRSAQARLVSGEKAGVELGIEADAIDVMDNQELISAFPYAIRRINDHLVSSGAAVGSRAPGKKILVFCESGNERSATVVIAYLMVMLNLNMAVASHLVQLRRFCICIEEPLRELLASFQSILEAKRDVQKATQASMSNSTLAIPQMTVSRKRSIADRLDDETTTADDDMMGMDMGMNMNIMEDGSIDNRKPLAPFQDRSG</sequence>